<organism evidence="1 2">
    <name type="scientific">Paramecium primaurelia</name>
    <dbReference type="NCBI Taxonomy" id="5886"/>
    <lineage>
        <taxon>Eukaryota</taxon>
        <taxon>Sar</taxon>
        <taxon>Alveolata</taxon>
        <taxon>Ciliophora</taxon>
        <taxon>Intramacronucleata</taxon>
        <taxon>Oligohymenophorea</taxon>
        <taxon>Peniculida</taxon>
        <taxon>Parameciidae</taxon>
        <taxon>Paramecium</taxon>
    </lineage>
</organism>
<gene>
    <name evidence="1" type="ORF">PPRIM_AZ9-3.1.T0640238</name>
</gene>
<accession>A0A8S1N1I6</accession>
<dbReference type="EMBL" id="CAJJDM010000066">
    <property type="protein sequence ID" value="CAD8080934.1"/>
    <property type="molecule type" value="Genomic_DNA"/>
</dbReference>
<evidence type="ECO:0000313" key="2">
    <source>
        <dbReference type="Proteomes" id="UP000688137"/>
    </source>
</evidence>
<dbReference type="AlphaFoldDB" id="A0A8S1N1I6"/>
<comment type="caution">
    <text evidence="1">The sequence shown here is derived from an EMBL/GenBank/DDBJ whole genome shotgun (WGS) entry which is preliminary data.</text>
</comment>
<keyword evidence="2" id="KW-1185">Reference proteome</keyword>
<dbReference type="Proteomes" id="UP000688137">
    <property type="component" value="Unassembled WGS sequence"/>
</dbReference>
<sequence>MLQGFNQSNFISRKAILFQKEKYGKKLEQTSQYVQKKKYHKSQQIGTAKK</sequence>
<name>A0A8S1N1I6_PARPR</name>
<reference evidence="1" key="1">
    <citation type="submission" date="2021-01" db="EMBL/GenBank/DDBJ databases">
        <authorList>
            <consortium name="Genoscope - CEA"/>
            <person name="William W."/>
        </authorList>
    </citation>
    <scope>NUCLEOTIDE SEQUENCE</scope>
</reference>
<evidence type="ECO:0000313" key="1">
    <source>
        <dbReference type="EMBL" id="CAD8080934.1"/>
    </source>
</evidence>
<proteinExistence type="predicted"/>
<protein>
    <submittedName>
        <fullName evidence="1">Uncharacterized protein</fullName>
    </submittedName>
</protein>